<evidence type="ECO:0000313" key="2">
    <source>
        <dbReference type="Proteomes" id="UP000799755"/>
    </source>
</evidence>
<dbReference type="EMBL" id="MU003494">
    <property type="protein sequence ID" value="KAF2476291.1"/>
    <property type="molecule type" value="Genomic_DNA"/>
</dbReference>
<proteinExistence type="predicted"/>
<accession>A0ACB6RAX6</accession>
<comment type="caution">
    <text evidence="1">The sequence shown here is derived from an EMBL/GenBank/DDBJ whole genome shotgun (WGS) entry which is preliminary data.</text>
</comment>
<protein>
    <submittedName>
        <fullName evidence="1">Uncharacterized protein</fullName>
    </submittedName>
</protein>
<evidence type="ECO:0000313" key="1">
    <source>
        <dbReference type="EMBL" id="KAF2476291.1"/>
    </source>
</evidence>
<name>A0ACB6RAX6_9PLEO</name>
<gene>
    <name evidence="1" type="ORF">BDR25DRAFT_309707</name>
</gene>
<sequence length="154" mass="17233">MTPTTRFRSKPHRQVGYTDQDKRSRIHKTHICQTNLNAALALRTHNPGPFATAAGVNKLAVKLQSKPKLVPRPKARDCKICARKKPPVSFGKLGEAVCGHFMDICRDCVEKMVRTKMVDGTLDVAELACPYSECTYVMGFEEAKKLVSRALFEK</sequence>
<organism evidence="1 2">
    <name type="scientific">Lindgomyces ingoldianus</name>
    <dbReference type="NCBI Taxonomy" id="673940"/>
    <lineage>
        <taxon>Eukaryota</taxon>
        <taxon>Fungi</taxon>
        <taxon>Dikarya</taxon>
        <taxon>Ascomycota</taxon>
        <taxon>Pezizomycotina</taxon>
        <taxon>Dothideomycetes</taxon>
        <taxon>Pleosporomycetidae</taxon>
        <taxon>Pleosporales</taxon>
        <taxon>Lindgomycetaceae</taxon>
        <taxon>Lindgomyces</taxon>
    </lineage>
</organism>
<keyword evidence="2" id="KW-1185">Reference proteome</keyword>
<reference evidence="1" key="1">
    <citation type="journal article" date="2020" name="Stud. Mycol.">
        <title>101 Dothideomycetes genomes: a test case for predicting lifestyles and emergence of pathogens.</title>
        <authorList>
            <person name="Haridas S."/>
            <person name="Albert R."/>
            <person name="Binder M."/>
            <person name="Bloem J."/>
            <person name="Labutti K."/>
            <person name="Salamov A."/>
            <person name="Andreopoulos B."/>
            <person name="Baker S."/>
            <person name="Barry K."/>
            <person name="Bills G."/>
            <person name="Bluhm B."/>
            <person name="Cannon C."/>
            <person name="Castanera R."/>
            <person name="Culley D."/>
            <person name="Daum C."/>
            <person name="Ezra D."/>
            <person name="Gonzalez J."/>
            <person name="Henrissat B."/>
            <person name="Kuo A."/>
            <person name="Liang C."/>
            <person name="Lipzen A."/>
            <person name="Lutzoni F."/>
            <person name="Magnuson J."/>
            <person name="Mondo S."/>
            <person name="Nolan M."/>
            <person name="Ohm R."/>
            <person name="Pangilinan J."/>
            <person name="Park H.-J."/>
            <person name="Ramirez L."/>
            <person name="Alfaro M."/>
            <person name="Sun H."/>
            <person name="Tritt A."/>
            <person name="Yoshinaga Y."/>
            <person name="Zwiers L.-H."/>
            <person name="Turgeon B."/>
            <person name="Goodwin S."/>
            <person name="Spatafora J."/>
            <person name="Crous P."/>
            <person name="Grigoriev I."/>
        </authorList>
    </citation>
    <scope>NUCLEOTIDE SEQUENCE</scope>
    <source>
        <strain evidence="1">ATCC 200398</strain>
    </source>
</reference>
<dbReference type="Proteomes" id="UP000799755">
    <property type="component" value="Unassembled WGS sequence"/>
</dbReference>